<accession>A0A090QQZ1</accession>
<evidence type="ECO:0000256" key="4">
    <source>
        <dbReference type="ARBA" id="ARBA00022695"/>
    </source>
</evidence>
<evidence type="ECO:0000256" key="3">
    <source>
        <dbReference type="ARBA" id="ARBA00022679"/>
    </source>
</evidence>
<dbReference type="Pfam" id="PF04563">
    <property type="entry name" value="RNA_pol_Rpb2_1"/>
    <property type="match status" value="1"/>
</dbReference>
<dbReference type="GO" id="GO:0032549">
    <property type="term" value="F:ribonucleoside binding"/>
    <property type="evidence" value="ECO:0007669"/>
    <property type="project" value="InterPro"/>
</dbReference>
<feature type="domain" description="RNA polymerase beta subunit protrusion" evidence="6">
    <location>
        <begin position="23"/>
        <end position="170"/>
    </location>
</feature>
<dbReference type="Proteomes" id="UP000029221">
    <property type="component" value="Unassembled WGS sequence"/>
</dbReference>
<dbReference type="eggNOG" id="COG0085">
    <property type="taxonomic scope" value="Bacteria"/>
</dbReference>
<protein>
    <recommendedName>
        <fullName evidence="1">DNA-directed RNA polymerase</fullName>
        <ecNumber evidence="1">2.7.7.6</ecNumber>
    </recommendedName>
</protein>
<dbReference type="EC" id="2.7.7.6" evidence="1"/>
<keyword evidence="4 7" id="KW-0548">Nucleotidyltransferase</keyword>
<dbReference type="Gene3D" id="3.90.1110.10">
    <property type="entry name" value="RNA polymerase Rpb2, domain 2"/>
    <property type="match status" value="1"/>
</dbReference>
<keyword evidence="2 7" id="KW-0240">DNA-directed RNA polymerase</keyword>
<dbReference type="InterPro" id="IPR037034">
    <property type="entry name" value="RNA_pol_Rpb2_2_sf"/>
</dbReference>
<reference evidence="7" key="1">
    <citation type="journal article" date="2014" name="Genome Announc.">
        <title>Draft Genome Sequences of Marine Flavobacterium Nonlabens Strains NR17, NR24, NR27, NR32, NR33, and Ara13.</title>
        <authorList>
            <person name="Nakanishi M."/>
            <person name="Meirelles P."/>
            <person name="Suzuki R."/>
            <person name="Takatani N."/>
            <person name="Mino S."/>
            <person name="Suda W."/>
            <person name="Oshima K."/>
            <person name="Hattori M."/>
            <person name="Ohkuma M."/>
            <person name="Hosokawa M."/>
            <person name="Miyashita K."/>
            <person name="Thompson F.L."/>
            <person name="Niwa A."/>
            <person name="Sawabe T."/>
            <person name="Sawabe T."/>
        </authorList>
    </citation>
    <scope>NUCLEOTIDE SEQUENCE [LARGE SCALE GENOMIC DNA]</scope>
    <source>
        <strain evidence="7">JCM 19294</strain>
    </source>
</reference>
<keyword evidence="3 7" id="KW-0808">Transferase</keyword>
<dbReference type="SUPFAM" id="SSF64484">
    <property type="entry name" value="beta and beta-prime subunits of DNA dependent RNA-polymerase"/>
    <property type="match status" value="1"/>
</dbReference>
<dbReference type="PANTHER" id="PTHR20856">
    <property type="entry name" value="DNA-DIRECTED RNA POLYMERASE I SUBUNIT 2"/>
    <property type="match status" value="1"/>
</dbReference>
<sequence length="322" mass="37357">MLATNTERINFSTVKNKAEYPDLLDIQIKSFQDFFQLETKSDKRENEGLYNTFMENFPITDTRNQFVLEFLDYFVDPPRYSIQECIERGLTYSVPLKSRLKLYCTDPEHEDFETIVQDVYLGTIPYMTPSGTFVINGAERVVVSQLHRSPGVFFGQSFHANGTKLYSARVIPFKGSWIEFATDINSVMYAYIDRKKKLPVTTLFRAIGYERDKDILGIFDLAEEVKASKTGLKKYLGRKLAARVLRTWHEDFVDEDTGEVVSIERNEIVLDRDTVLEKEHIDEIIDSQAKTILLHKEDMMSADYAIIHNTLQKDPTNQKKKR</sequence>
<dbReference type="InterPro" id="IPR015712">
    <property type="entry name" value="DNA-dir_RNA_pol_su2"/>
</dbReference>
<dbReference type="InterPro" id="IPR007644">
    <property type="entry name" value="RNA_pol_bsu_protrusion"/>
</dbReference>
<evidence type="ECO:0000313" key="7">
    <source>
        <dbReference type="EMBL" id="GAK97891.1"/>
    </source>
</evidence>
<evidence type="ECO:0000259" key="6">
    <source>
        <dbReference type="Pfam" id="PF04563"/>
    </source>
</evidence>
<keyword evidence="5" id="KW-0804">Transcription</keyword>
<evidence type="ECO:0000313" key="8">
    <source>
        <dbReference type="Proteomes" id="UP000029221"/>
    </source>
</evidence>
<evidence type="ECO:0000256" key="2">
    <source>
        <dbReference type="ARBA" id="ARBA00022478"/>
    </source>
</evidence>
<organism evidence="7 8">
    <name type="scientific">Nonlabens tegetincola</name>
    <dbReference type="NCBI Taxonomy" id="323273"/>
    <lineage>
        <taxon>Bacteria</taxon>
        <taxon>Pseudomonadati</taxon>
        <taxon>Bacteroidota</taxon>
        <taxon>Flavobacteriia</taxon>
        <taxon>Flavobacteriales</taxon>
        <taxon>Flavobacteriaceae</taxon>
        <taxon>Nonlabens</taxon>
    </lineage>
</organism>
<dbReference type="GO" id="GO:0003677">
    <property type="term" value="F:DNA binding"/>
    <property type="evidence" value="ECO:0007669"/>
    <property type="project" value="InterPro"/>
</dbReference>
<evidence type="ECO:0000256" key="1">
    <source>
        <dbReference type="ARBA" id="ARBA00012418"/>
    </source>
</evidence>
<gene>
    <name evidence="7" type="ORF">JCM19294_430</name>
</gene>
<dbReference type="Gene3D" id="3.90.1100.10">
    <property type="match status" value="1"/>
</dbReference>
<name>A0A090QQZ1_9FLAO</name>
<evidence type="ECO:0000256" key="5">
    <source>
        <dbReference type="ARBA" id="ARBA00023163"/>
    </source>
</evidence>
<comment type="caution">
    <text evidence="7">The sequence shown here is derived from an EMBL/GenBank/DDBJ whole genome shotgun (WGS) entry which is preliminary data.</text>
</comment>
<dbReference type="GO" id="GO:0003899">
    <property type="term" value="F:DNA-directed RNA polymerase activity"/>
    <property type="evidence" value="ECO:0007669"/>
    <property type="project" value="UniProtKB-EC"/>
</dbReference>
<proteinExistence type="predicted"/>
<dbReference type="GO" id="GO:0000428">
    <property type="term" value="C:DNA-directed RNA polymerase complex"/>
    <property type="evidence" value="ECO:0007669"/>
    <property type="project" value="UniProtKB-KW"/>
</dbReference>
<dbReference type="EMBL" id="BBML01000007">
    <property type="protein sequence ID" value="GAK97891.1"/>
    <property type="molecule type" value="Genomic_DNA"/>
</dbReference>
<dbReference type="GO" id="GO:0006351">
    <property type="term" value="P:DNA-templated transcription"/>
    <property type="evidence" value="ECO:0007669"/>
    <property type="project" value="InterPro"/>
</dbReference>
<dbReference type="AlphaFoldDB" id="A0A090QQZ1"/>
<keyword evidence="8" id="KW-1185">Reference proteome</keyword>